<sequence>MKKKSLPFLAQSCIFLHTLLLGCSWLTLNYFQMFSLERAFAGVSVGMFLPWLLLVLLDALLVPGLFAALYIFYTRIGRASRSPIWQDMMSGYALPIALLLTAVTCVFAAALFTSPRELLLLFPVFLWFLLKALGAPLAAWTVSRKAFVVAVVPALLTFAAYIFLGVANAGSQRFSPEELAHAHAIFFLVDYVLSLWLYVLLAKLTRKEFYSPVLQTLWAVFLVGWIVSFAASYYSDVLLARERKQVAATWGAPLDITGIRDVYYNGHEPDAAFFAALQQVGSQNAHDATPLIHLAQTLPSTPALNDEFIKALDNELAGYSALIELVDHRLSNNQILKFPLVAENSDDVRALPYLDWLQDWASLLPARVLSAAQRQDSDALAKLWQCTHALHLSLSEEPFAASLYANLQCLHYASTALALAINANVFDEAALNRSAQDLFLSRACLQKQLPLLRFGESALLNVAFDEIMNGTHSRDILIFDTSKLRPLLAPLHIFLRKQQRDALTLFIQEDFCNAPRITSDWGVPVLLTSMKSLQTNVQTASAKHRLLTCAIALDRHVLQHGKFPETLDQLVPAFLPTIPRDPFNDQPLRYELLDETLPVITIVPVDQPTPTDATTPVATEVSTAPVTNDTPAAATTTDAPTTPTVTHTPDAVAAPSIISDTAASTATDNSAGKNAATPRWQTKTTQEKLKAARIWSVGRNRIDNCGEGHGGQFDDISFTRIAPRR</sequence>
<accession>A0AAE3VEE1</accession>
<feature type="region of interest" description="Disordered" evidence="1">
    <location>
        <begin position="607"/>
        <end position="649"/>
    </location>
</feature>
<keyword evidence="4" id="KW-1185">Reference proteome</keyword>
<keyword evidence="2" id="KW-1133">Transmembrane helix</keyword>
<feature type="region of interest" description="Disordered" evidence="1">
    <location>
        <begin position="663"/>
        <end position="686"/>
    </location>
</feature>
<organism evidence="3 4">
    <name type="scientific">Oligosphaera ethanolica</name>
    <dbReference type="NCBI Taxonomy" id="760260"/>
    <lineage>
        <taxon>Bacteria</taxon>
        <taxon>Pseudomonadati</taxon>
        <taxon>Lentisphaerota</taxon>
        <taxon>Oligosphaeria</taxon>
        <taxon>Oligosphaerales</taxon>
        <taxon>Oligosphaeraceae</taxon>
        <taxon>Oligosphaera</taxon>
    </lineage>
</organism>
<dbReference type="EMBL" id="JAUSVL010000001">
    <property type="protein sequence ID" value="MDQ0288709.1"/>
    <property type="molecule type" value="Genomic_DNA"/>
</dbReference>
<name>A0AAE3VEE1_9BACT</name>
<comment type="caution">
    <text evidence="3">The sequence shown here is derived from an EMBL/GenBank/DDBJ whole genome shotgun (WGS) entry which is preliminary data.</text>
</comment>
<dbReference type="AlphaFoldDB" id="A0AAE3VEE1"/>
<evidence type="ECO:0000256" key="1">
    <source>
        <dbReference type="SAM" id="MobiDB-lite"/>
    </source>
</evidence>
<feature type="transmembrane region" description="Helical" evidence="2">
    <location>
        <begin position="48"/>
        <end position="72"/>
    </location>
</feature>
<gene>
    <name evidence="3" type="ORF">J3R75_000816</name>
</gene>
<protein>
    <submittedName>
        <fullName evidence="3">Uncharacterized protein</fullName>
    </submittedName>
</protein>
<evidence type="ECO:0000313" key="3">
    <source>
        <dbReference type="EMBL" id="MDQ0288709.1"/>
    </source>
</evidence>
<feature type="transmembrane region" description="Helical" evidence="2">
    <location>
        <begin position="118"/>
        <end position="139"/>
    </location>
</feature>
<dbReference type="RefSeq" id="WP_307260043.1">
    <property type="nucleotide sequence ID" value="NZ_JAUSVL010000001.1"/>
</dbReference>
<dbReference type="PROSITE" id="PS51257">
    <property type="entry name" value="PROKAR_LIPOPROTEIN"/>
    <property type="match status" value="1"/>
</dbReference>
<evidence type="ECO:0000313" key="4">
    <source>
        <dbReference type="Proteomes" id="UP001238163"/>
    </source>
</evidence>
<feature type="transmembrane region" description="Helical" evidence="2">
    <location>
        <begin position="146"/>
        <end position="167"/>
    </location>
</feature>
<proteinExistence type="predicted"/>
<reference evidence="3" key="1">
    <citation type="submission" date="2023-07" db="EMBL/GenBank/DDBJ databases">
        <title>Genomic Encyclopedia of Type Strains, Phase IV (KMG-IV): sequencing the most valuable type-strain genomes for metagenomic binning, comparative biology and taxonomic classification.</title>
        <authorList>
            <person name="Goeker M."/>
        </authorList>
    </citation>
    <scope>NUCLEOTIDE SEQUENCE</scope>
    <source>
        <strain evidence="3">DSM 24202</strain>
    </source>
</reference>
<evidence type="ECO:0000256" key="2">
    <source>
        <dbReference type="SAM" id="Phobius"/>
    </source>
</evidence>
<keyword evidence="2" id="KW-0812">Transmembrane</keyword>
<feature type="transmembrane region" description="Helical" evidence="2">
    <location>
        <begin position="7"/>
        <end position="28"/>
    </location>
</feature>
<dbReference type="Proteomes" id="UP001238163">
    <property type="component" value="Unassembled WGS sequence"/>
</dbReference>
<feature type="transmembrane region" description="Helical" evidence="2">
    <location>
        <begin position="92"/>
        <end position="112"/>
    </location>
</feature>
<keyword evidence="2" id="KW-0472">Membrane</keyword>
<feature type="transmembrane region" description="Helical" evidence="2">
    <location>
        <begin position="213"/>
        <end position="234"/>
    </location>
</feature>
<feature type="transmembrane region" description="Helical" evidence="2">
    <location>
        <begin position="179"/>
        <end position="201"/>
    </location>
</feature>